<gene>
    <name evidence="3" type="ORF">PCON_05825</name>
</gene>
<protein>
    <recommendedName>
        <fullName evidence="2">TauD/TfdA-like domain-containing protein</fullName>
    </recommendedName>
</protein>
<accession>U4L1W5</accession>
<dbReference type="STRING" id="1076935.U4L1W5"/>
<evidence type="ECO:0000256" key="1">
    <source>
        <dbReference type="ARBA" id="ARBA00023002"/>
    </source>
</evidence>
<evidence type="ECO:0000313" key="3">
    <source>
        <dbReference type="EMBL" id="CCX06238.1"/>
    </source>
</evidence>
<dbReference type="Pfam" id="PF02668">
    <property type="entry name" value="TauD"/>
    <property type="match status" value="1"/>
</dbReference>
<dbReference type="Proteomes" id="UP000018144">
    <property type="component" value="Unassembled WGS sequence"/>
</dbReference>
<dbReference type="eggNOG" id="ENOG502R4JR">
    <property type="taxonomic scope" value="Eukaryota"/>
</dbReference>
<sequence length="484" mass="54269">MVPFLSTPHFSLENTLATRLSHHRKIRIRYIKDTQKLRSLNCYTTKMAQSLVSAISTTPIPAEDQPTFLETGYTHPEAGDFEKTSTFGFPDPAKTWNPDARVYYARRLKSPLNSAMITLSEGFPSRIGNTSLIWSGQDLAPEQYVFYFNEAEIAEVESALKHFTGLNQSISAVGRSTFPLATLGPRLMLLANKLYGESRGLGFFILRGLNPDRYTAEENVILYAGISSYLSSHRGKQDEKNNMLLHLIDLTASVAPDDVRQAPYSNVPQPFHTDTADLLSLYCLNPAVSGGRSILASSWKVYNELATLHPAHICTLAKGDWAFDTFGRSGAAYNMRPLLHLLPKSGRVQFSFSRRPLTGSPVSPRTKGIPDLTSKQSDALDTVHFTALAHAVHITQQKGDLQYWNNFALLHAREGFQDEGKNKRHLLRLWLRDETRAEKWGEVPEVIKGPWMEAFGNVGEEVWPVAPQKDREFVVEQRRSSGFA</sequence>
<dbReference type="OMA" id="NNFAMLH"/>
<keyword evidence="4" id="KW-1185">Reference proteome</keyword>
<feature type="domain" description="TauD/TfdA-like" evidence="2">
    <location>
        <begin position="173"/>
        <end position="430"/>
    </location>
</feature>
<evidence type="ECO:0000313" key="4">
    <source>
        <dbReference type="Proteomes" id="UP000018144"/>
    </source>
</evidence>
<proteinExistence type="predicted"/>
<name>U4L1W5_PYROM</name>
<dbReference type="InterPro" id="IPR003819">
    <property type="entry name" value="TauD/TfdA-like"/>
</dbReference>
<dbReference type="OrthoDB" id="272271at2759"/>
<dbReference type="SUPFAM" id="SSF51197">
    <property type="entry name" value="Clavaminate synthase-like"/>
    <property type="match status" value="1"/>
</dbReference>
<dbReference type="InterPro" id="IPR050411">
    <property type="entry name" value="AlphaKG_dependent_hydroxylases"/>
</dbReference>
<dbReference type="PANTHER" id="PTHR10696">
    <property type="entry name" value="GAMMA-BUTYROBETAINE HYDROXYLASE-RELATED"/>
    <property type="match status" value="1"/>
</dbReference>
<dbReference type="AlphaFoldDB" id="U4L1W5"/>
<dbReference type="PANTHER" id="PTHR10696:SF54">
    <property type="entry name" value="FAMILY OXIDOREDUCTASE, PUTATIVE (AFU_ORTHOLOGUE AFUA_4G13850)-RELATED"/>
    <property type="match status" value="1"/>
</dbReference>
<dbReference type="Gene3D" id="3.60.130.10">
    <property type="entry name" value="Clavaminate synthase-like"/>
    <property type="match status" value="1"/>
</dbReference>
<keyword evidence="1" id="KW-0560">Oxidoreductase</keyword>
<dbReference type="InterPro" id="IPR042098">
    <property type="entry name" value="TauD-like_sf"/>
</dbReference>
<dbReference type="EMBL" id="HF935283">
    <property type="protein sequence ID" value="CCX06238.1"/>
    <property type="molecule type" value="Genomic_DNA"/>
</dbReference>
<dbReference type="GO" id="GO:0016491">
    <property type="term" value="F:oxidoreductase activity"/>
    <property type="evidence" value="ECO:0007669"/>
    <property type="project" value="UniProtKB-KW"/>
</dbReference>
<organism evidence="3 4">
    <name type="scientific">Pyronema omphalodes (strain CBS 100304)</name>
    <name type="common">Pyronema confluens</name>
    <dbReference type="NCBI Taxonomy" id="1076935"/>
    <lineage>
        <taxon>Eukaryota</taxon>
        <taxon>Fungi</taxon>
        <taxon>Dikarya</taxon>
        <taxon>Ascomycota</taxon>
        <taxon>Pezizomycotina</taxon>
        <taxon>Pezizomycetes</taxon>
        <taxon>Pezizales</taxon>
        <taxon>Pyronemataceae</taxon>
        <taxon>Pyronema</taxon>
    </lineage>
</organism>
<evidence type="ECO:0000259" key="2">
    <source>
        <dbReference type="Pfam" id="PF02668"/>
    </source>
</evidence>
<reference evidence="3 4" key="1">
    <citation type="journal article" date="2013" name="PLoS Genet.">
        <title>The genome and development-dependent transcriptomes of Pyronema confluens: a window into fungal evolution.</title>
        <authorList>
            <person name="Traeger S."/>
            <person name="Altegoer F."/>
            <person name="Freitag M."/>
            <person name="Gabaldon T."/>
            <person name="Kempken F."/>
            <person name="Kumar A."/>
            <person name="Marcet-Houben M."/>
            <person name="Poggeler S."/>
            <person name="Stajich J.E."/>
            <person name="Nowrousian M."/>
        </authorList>
    </citation>
    <scope>NUCLEOTIDE SEQUENCE [LARGE SCALE GENOMIC DNA]</scope>
    <source>
        <strain evidence="4">CBS 100304</strain>
        <tissue evidence="3">Vegetative mycelium</tissue>
    </source>
</reference>